<reference evidence="1 2" key="1">
    <citation type="submission" date="2020-07" db="EMBL/GenBank/DDBJ databases">
        <title>Comparative genomics of pyrophilous fungi reveals a link between fire events and developmental genes.</title>
        <authorList>
            <consortium name="DOE Joint Genome Institute"/>
            <person name="Steindorff A.S."/>
            <person name="Carver A."/>
            <person name="Calhoun S."/>
            <person name="Stillman K."/>
            <person name="Liu H."/>
            <person name="Lipzen A."/>
            <person name="Pangilinan J."/>
            <person name="Labutti K."/>
            <person name="Bruns T.D."/>
            <person name="Grigoriev I.V."/>
        </authorList>
    </citation>
    <scope>NUCLEOTIDE SEQUENCE [LARGE SCALE GENOMIC DNA]</scope>
    <source>
        <strain evidence="1 2">CBS 144469</strain>
    </source>
</reference>
<organism evidence="1 2">
    <name type="scientific">Ephemerocybe angulata</name>
    <dbReference type="NCBI Taxonomy" id="980116"/>
    <lineage>
        <taxon>Eukaryota</taxon>
        <taxon>Fungi</taxon>
        <taxon>Dikarya</taxon>
        <taxon>Basidiomycota</taxon>
        <taxon>Agaricomycotina</taxon>
        <taxon>Agaricomycetes</taxon>
        <taxon>Agaricomycetidae</taxon>
        <taxon>Agaricales</taxon>
        <taxon>Agaricineae</taxon>
        <taxon>Psathyrellaceae</taxon>
        <taxon>Ephemerocybe</taxon>
    </lineage>
</organism>
<evidence type="ECO:0000313" key="1">
    <source>
        <dbReference type="EMBL" id="KAF6748325.1"/>
    </source>
</evidence>
<dbReference type="EMBL" id="JACGCI010000072">
    <property type="protein sequence ID" value="KAF6748325.1"/>
    <property type="molecule type" value="Genomic_DNA"/>
</dbReference>
<name>A0A8H6LZ61_9AGAR</name>
<keyword evidence="2" id="KW-1185">Reference proteome</keyword>
<dbReference type="Proteomes" id="UP000521943">
    <property type="component" value="Unassembled WGS sequence"/>
</dbReference>
<evidence type="ECO:0000313" key="2">
    <source>
        <dbReference type="Proteomes" id="UP000521943"/>
    </source>
</evidence>
<proteinExistence type="predicted"/>
<sequence>MGTPTTYTQSIYDHLFTAVGNAHEDAPGPLPPRCQSSTMAHVGKTRCRTGDGGNHLGKFTKNGGSTWGTQGECTRGVNGIPEANHVRTAPMGWYKPARPSALHGLVLRSKRPRALEKPESRAEVWIARLSIREPRGKHRDGAGGKATPSLERRWAVGGTDGGGVVGSRLVERSTYLNARSAELS</sequence>
<gene>
    <name evidence="1" type="ORF">DFP72DRAFT_917172</name>
</gene>
<dbReference type="AlphaFoldDB" id="A0A8H6LZ61"/>
<accession>A0A8H6LZ61</accession>
<protein>
    <submittedName>
        <fullName evidence="1">Uncharacterized protein</fullName>
    </submittedName>
</protein>
<comment type="caution">
    <text evidence="1">The sequence shown here is derived from an EMBL/GenBank/DDBJ whole genome shotgun (WGS) entry which is preliminary data.</text>
</comment>